<dbReference type="Gene3D" id="3.30.70.790">
    <property type="entry name" value="UreE, C-terminal domain"/>
    <property type="match status" value="1"/>
</dbReference>
<organism evidence="2 3">
    <name type="scientific">Fusicatenibacter faecihominis</name>
    <dbReference type="NCBI Taxonomy" id="2881276"/>
    <lineage>
        <taxon>Bacteria</taxon>
        <taxon>Bacillati</taxon>
        <taxon>Bacillota</taxon>
        <taxon>Clostridia</taxon>
        <taxon>Lachnospirales</taxon>
        <taxon>Lachnospiraceae</taxon>
        <taxon>Fusicatenibacter</taxon>
    </lineage>
</organism>
<name>A0AAE3J784_9FIRM</name>
<keyword evidence="1" id="KW-1133">Transmembrane helix</keyword>
<dbReference type="AlphaFoldDB" id="A0AAE3J784"/>
<accession>A0AAE3J784</accession>
<feature type="transmembrane region" description="Helical" evidence="1">
    <location>
        <begin position="84"/>
        <end position="103"/>
    </location>
</feature>
<comment type="caution">
    <text evidence="2">The sequence shown here is derived from an EMBL/GenBank/DDBJ whole genome shotgun (WGS) entry which is preliminary data.</text>
</comment>
<dbReference type="Proteomes" id="UP001197875">
    <property type="component" value="Unassembled WGS sequence"/>
</dbReference>
<proteinExistence type="predicted"/>
<reference evidence="2 3" key="1">
    <citation type="submission" date="2021-10" db="EMBL/GenBank/DDBJ databases">
        <title>Anaerobic single-cell dispensing facilitates the cultivation of human gut bacteria.</title>
        <authorList>
            <person name="Afrizal A."/>
        </authorList>
    </citation>
    <scope>NUCLEOTIDE SEQUENCE [LARGE SCALE GENOMIC DNA]</scope>
    <source>
        <strain evidence="2 3">CLA-AA-H277</strain>
    </source>
</reference>
<gene>
    <name evidence="2" type="ORF">LKD71_12315</name>
</gene>
<keyword evidence="1" id="KW-0812">Transmembrane</keyword>
<evidence type="ECO:0000256" key="1">
    <source>
        <dbReference type="SAM" id="Phobius"/>
    </source>
</evidence>
<dbReference type="EMBL" id="JAJEPR010000022">
    <property type="protein sequence ID" value="MCC2190571.1"/>
    <property type="molecule type" value="Genomic_DNA"/>
</dbReference>
<protein>
    <submittedName>
        <fullName evidence="2">DUF2007 domain-containing protein</fullName>
    </submittedName>
</protein>
<evidence type="ECO:0000313" key="2">
    <source>
        <dbReference type="EMBL" id="MCC2190571.1"/>
    </source>
</evidence>
<dbReference type="RefSeq" id="WP_178046259.1">
    <property type="nucleotide sequence ID" value="NZ_JAJEPR010000022.1"/>
</dbReference>
<evidence type="ECO:0000313" key="3">
    <source>
        <dbReference type="Proteomes" id="UP001197875"/>
    </source>
</evidence>
<keyword evidence="3" id="KW-1185">Reference proteome</keyword>
<sequence>MNKKITVYYAKDADEAARIQAVLQANGIEAEEKSLGEHVYHDIYGGNGAYGREIQVEEEKEAQARAAINAWCSGKETTEKSRNLSGKILIAVAVLLVIILLFLR</sequence>
<keyword evidence="1" id="KW-0472">Membrane</keyword>